<proteinExistence type="predicted"/>
<dbReference type="InterPro" id="IPR020843">
    <property type="entry name" value="ER"/>
</dbReference>
<dbReference type="SMART" id="SM00829">
    <property type="entry name" value="PKS_ER"/>
    <property type="match status" value="1"/>
</dbReference>
<dbReference type="Proteomes" id="UP001267290">
    <property type="component" value="Unassembled WGS sequence"/>
</dbReference>
<dbReference type="Gene3D" id="3.90.180.10">
    <property type="entry name" value="Medium-chain alcohol dehydrogenases, catalytic domain"/>
    <property type="match status" value="1"/>
</dbReference>
<dbReference type="Gene3D" id="3.40.50.720">
    <property type="entry name" value="NAD(P)-binding Rossmann-like Domain"/>
    <property type="match status" value="1"/>
</dbReference>
<dbReference type="InterPro" id="IPR013154">
    <property type="entry name" value="ADH-like_N"/>
</dbReference>
<dbReference type="Pfam" id="PF08240">
    <property type="entry name" value="ADH_N"/>
    <property type="match status" value="1"/>
</dbReference>
<dbReference type="SUPFAM" id="SSF51735">
    <property type="entry name" value="NAD(P)-binding Rossmann-fold domains"/>
    <property type="match status" value="1"/>
</dbReference>
<dbReference type="InterPro" id="IPR036291">
    <property type="entry name" value="NAD(P)-bd_dom_sf"/>
</dbReference>
<comment type="caution">
    <text evidence="2">The sequence shown here is derived from an EMBL/GenBank/DDBJ whole genome shotgun (WGS) entry which is preliminary data.</text>
</comment>
<dbReference type="RefSeq" id="WP_310500556.1">
    <property type="nucleotide sequence ID" value="NZ_JAVDSB010000008.1"/>
</dbReference>
<evidence type="ECO:0000313" key="2">
    <source>
        <dbReference type="EMBL" id="MDR6553084.1"/>
    </source>
</evidence>
<keyword evidence="3" id="KW-1185">Reference proteome</keyword>
<sequence>MTTTKPMSQERRDMRAYRLTAPTLDGLQMNTEEVPEISSYEVLVKLHAASLNYKDTFYIAGDKGIQLPRPTIPLSDGAGEVVAVGSRVDRFVPGDRVAGALVQDWLYGPIPTHAVNSSTSLGHGLDGNLTEYRVFNQEGLVHLPKNLSYEEGATLPCAAVTAWNAVRGIRSSQTVLILGTGGVALFALQFAKALGAKTIITSSSDEKLARAVEAGADHVINYRRNPNWHKAVRDLTENIGVDHVVETVGSNTLEQSILAARIEGTVHLVGIVPPAGKLDPMPIILGAITVQGVRVGSRQLFEEMNIFIERKDIHPIISQRFAFEDAKSAFIQQLNGPDFGKIVVNIHGENES</sequence>
<dbReference type="CDD" id="cd08276">
    <property type="entry name" value="MDR7"/>
    <property type="match status" value="1"/>
</dbReference>
<evidence type="ECO:0000313" key="3">
    <source>
        <dbReference type="Proteomes" id="UP001267290"/>
    </source>
</evidence>
<dbReference type="Pfam" id="PF00107">
    <property type="entry name" value="ADH_zinc_N"/>
    <property type="match status" value="1"/>
</dbReference>
<dbReference type="PANTHER" id="PTHR45033">
    <property type="match status" value="1"/>
</dbReference>
<feature type="domain" description="Enoyl reductase (ER)" evidence="1">
    <location>
        <begin position="22"/>
        <end position="344"/>
    </location>
</feature>
<dbReference type="SUPFAM" id="SSF50129">
    <property type="entry name" value="GroES-like"/>
    <property type="match status" value="1"/>
</dbReference>
<protein>
    <submittedName>
        <fullName evidence="2">NADPH:quinone reductase-like Zn-dependent oxidoreductase</fullName>
    </submittedName>
</protein>
<name>A0ABU1P0K6_9BACL</name>
<organism evidence="2 3">
    <name type="scientific">Paenibacillus qinlingensis</name>
    <dbReference type="NCBI Taxonomy" id="1837343"/>
    <lineage>
        <taxon>Bacteria</taxon>
        <taxon>Bacillati</taxon>
        <taxon>Bacillota</taxon>
        <taxon>Bacilli</taxon>
        <taxon>Bacillales</taxon>
        <taxon>Paenibacillaceae</taxon>
        <taxon>Paenibacillus</taxon>
    </lineage>
</organism>
<dbReference type="InterPro" id="IPR052711">
    <property type="entry name" value="Zinc_ADH-like"/>
</dbReference>
<reference evidence="2 3" key="1">
    <citation type="submission" date="2023-07" db="EMBL/GenBank/DDBJ databases">
        <title>Sorghum-associated microbial communities from plants grown in Nebraska, USA.</title>
        <authorList>
            <person name="Schachtman D."/>
        </authorList>
    </citation>
    <scope>NUCLEOTIDE SEQUENCE [LARGE SCALE GENOMIC DNA]</scope>
    <source>
        <strain evidence="2 3">CC258</strain>
    </source>
</reference>
<dbReference type="PANTHER" id="PTHR45033:SF2">
    <property type="entry name" value="ZINC-TYPE ALCOHOL DEHYDROGENASE-LIKE PROTEIN C1773.06C"/>
    <property type="match status" value="1"/>
</dbReference>
<accession>A0ABU1P0K6</accession>
<gene>
    <name evidence="2" type="ORF">J2736_004291</name>
</gene>
<dbReference type="EMBL" id="JAVDSB010000008">
    <property type="protein sequence ID" value="MDR6553084.1"/>
    <property type="molecule type" value="Genomic_DNA"/>
</dbReference>
<dbReference type="InterPro" id="IPR011032">
    <property type="entry name" value="GroES-like_sf"/>
</dbReference>
<dbReference type="InterPro" id="IPR013149">
    <property type="entry name" value="ADH-like_C"/>
</dbReference>
<evidence type="ECO:0000259" key="1">
    <source>
        <dbReference type="SMART" id="SM00829"/>
    </source>
</evidence>